<name>A0AAW1UEE1_9CUCU</name>
<evidence type="ECO:0000313" key="1">
    <source>
        <dbReference type="EMBL" id="KAK9881344.1"/>
    </source>
</evidence>
<reference evidence="1 2" key="1">
    <citation type="submission" date="2023-03" db="EMBL/GenBank/DDBJ databases">
        <title>Genome insight into feeding habits of ladybird beetles.</title>
        <authorList>
            <person name="Li H.-S."/>
            <person name="Huang Y.-H."/>
            <person name="Pang H."/>
        </authorList>
    </citation>
    <scope>NUCLEOTIDE SEQUENCE [LARGE SCALE GENOMIC DNA]</scope>
    <source>
        <strain evidence="1">SYSU_2023b</strain>
        <tissue evidence="1">Whole body</tissue>
    </source>
</reference>
<keyword evidence="2" id="KW-1185">Reference proteome</keyword>
<evidence type="ECO:0000313" key="2">
    <source>
        <dbReference type="Proteomes" id="UP001431783"/>
    </source>
</evidence>
<dbReference type="EMBL" id="JARQZJ010000068">
    <property type="protein sequence ID" value="KAK9881344.1"/>
    <property type="molecule type" value="Genomic_DNA"/>
</dbReference>
<comment type="caution">
    <text evidence="1">The sequence shown here is derived from an EMBL/GenBank/DDBJ whole genome shotgun (WGS) entry which is preliminary data.</text>
</comment>
<accession>A0AAW1UEE1</accession>
<gene>
    <name evidence="1" type="ORF">WA026_015471</name>
</gene>
<dbReference type="Proteomes" id="UP001431783">
    <property type="component" value="Unassembled WGS sequence"/>
</dbReference>
<proteinExistence type="predicted"/>
<dbReference type="AlphaFoldDB" id="A0AAW1UEE1"/>
<organism evidence="1 2">
    <name type="scientific">Henosepilachna vigintioctopunctata</name>
    <dbReference type="NCBI Taxonomy" id="420089"/>
    <lineage>
        <taxon>Eukaryota</taxon>
        <taxon>Metazoa</taxon>
        <taxon>Ecdysozoa</taxon>
        <taxon>Arthropoda</taxon>
        <taxon>Hexapoda</taxon>
        <taxon>Insecta</taxon>
        <taxon>Pterygota</taxon>
        <taxon>Neoptera</taxon>
        <taxon>Endopterygota</taxon>
        <taxon>Coleoptera</taxon>
        <taxon>Polyphaga</taxon>
        <taxon>Cucujiformia</taxon>
        <taxon>Coccinelloidea</taxon>
        <taxon>Coccinellidae</taxon>
        <taxon>Epilachninae</taxon>
        <taxon>Epilachnini</taxon>
        <taxon>Henosepilachna</taxon>
    </lineage>
</organism>
<protein>
    <submittedName>
        <fullName evidence="1">Uncharacterized protein</fullName>
    </submittedName>
</protein>
<sequence>MGTPFRFEILPSELHLYHQQELVYEDIKSDDSIYGPRNMGILGMYVAIGACTFDYPLGGMSSIRVLRKDYAGPGFSQIPTKLFEYLLRMLRISPAVRNTAE</sequence>